<dbReference type="AlphaFoldDB" id="A0AA38LF16"/>
<name>A0AA38LF16_TAXCH</name>
<protein>
    <recommendedName>
        <fullName evidence="2">Adenosylhomocysteinase</fullName>
    </recommendedName>
    <alternativeName>
        <fullName evidence="3">S-adenosyl-L-homocysteine hydrolase</fullName>
    </alternativeName>
</protein>
<evidence type="ECO:0000256" key="1">
    <source>
        <dbReference type="ARBA" id="ARBA00002639"/>
    </source>
</evidence>
<comment type="caution">
    <text evidence="4">The sequence shown here is derived from an EMBL/GenBank/DDBJ whole genome shotgun (WGS) entry which is preliminary data.</text>
</comment>
<feature type="non-terminal residue" evidence="4">
    <location>
        <position position="134"/>
    </location>
</feature>
<evidence type="ECO:0000256" key="3">
    <source>
        <dbReference type="ARBA" id="ARBA00033091"/>
    </source>
</evidence>
<proteinExistence type="predicted"/>
<reference evidence="4 5" key="1">
    <citation type="journal article" date="2021" name="Nat. Plants">
        <title>The Taxus genome provides insights into paclitaxel biosynthesis.</title>
        <authorList>
            <person name="Xiong X."/>
            <person name="Gou J."/>
            <person name="Liao Q."/>
            <person name="Li Y."/>
            <person name="Zhou Q."/>
            <person name="Bi G."/>
            <person name="Li C."/>
            <person name="Du R."/>
            <person name="Wang X."/>
            <person name="Sun T."/>
            <person name="Guo L."/>
            <person name="Liang H."/>
            <person name="Lu P."/>
            <person name="Wu Y."/>
            <person name="Zhang Z."/>
            <person name="Ro D.K."/>
            <person name="Shang Y."/>
            <person name="Huang S."/>
            <person name="Yan J."/>
        </authorList>
    </citation>
    <scope>NUCLEOTIDE SEQUENCE [LARGE SCALE GENOMIC DNA]</scope>
    <source>
        <strain evidence="4">Ta-2019</strain>
    </source>
</reference>
<accession>A0AA38LF16</accession>
<dbReference type="GO" id="GO:0004013">
    <property type="term" value="F:adenosylhomocysteinase activity"/>
    <property type="evidence" value="ECO:0007669"/>
    <property type="project" value="TreeGrafter"/>
</dbReference>
<gene>
    <name evidence="4" type="ORF">KI387_021214</name>
</gene>
<dbReference type="Proteomes" id="UP000824469">
    <property type="component" value="Unassembled WGS sequence"/>
</dbReference>
<keyword evidence="5" id="KW-1185">Reference proteome</keyword>
<organism evidence="4 5">
    <name type="scientific">Taxus chinensis</name>
    <name type="common">Chinese yew</name>
    <name type="synonym">Taxus wallichiana var. chinensis</name>
    <dbReference type="NCBI Taxonomy" id="29808"/>
    <lineage>
        <taxon>Eukaryota</taxon>
        <taxon>Viridiplantae</taxon>
        <taxon>Streptophyta</taxon>
        <taxon>Embryophyta</taxon>
        <taxon>Tracheophyta</taxon>
        <taxon>Spermatophyta</taxon>
        <taxon>Pinopsida</taxon>
        <taxon>Pinidae</taxon>
        <taxon>Conifers II</taxon>
        <taxon>Cupressales</taxon>
        <taxon>Taxaceae</taxon>
        <taxon>Taxus</taxon>
    </lineage>
</organism>
<dbReference type="Pfam" id="PF05221">
    <property type="entry name" value="AdoHcyase"/>
    <property type="match status" value="1"/>
</dbReference>
<sequence length="134" mass="15295">SLLNNLQLETADEGYSQPVLHDVVVHKTLAFQERGNHWTPLKPILRALLWHLLGQLNPSYGQQEFPWLSPTQIVIAQLELWNERKSGKYEKKVYVLHKHMDEKVAALHLPKLGAKLTKLSADQTAYINVLVEGP</sequence>
<dbReference type="InterPro" id="IPR042172">
    <property type="entry name" value="Adenosylhomocyst_ase-like_sf"/>
</dbReference>
<dbReference type="SUPFAM" id="SSF52283">
    <property type="entry name" value="Formate/glycerate dehydrogenase catalytic domain-like"/>
    <property type="match status" value="1"/>
</dbReference>
<dbReference type="GO" id="GO:0005829">
    <property type="term" value="C:cytosol"/>
    <property type="evidence" value="ECO:0007669"/>
    <property type="project" value="TreeGrafter"/>
</dbReference>
<comment type="function">
    <text evidence="1">Adenosylhomocysteine is a competitive inhibitor of S-adenosyl-L-methionine-dependent methyl transferase reactions; therefore adenosylhomocysteinase may play a key role in the control of methylations via regulation of the intracellular concentration of adenosylhomocysteine.</text>
</comment>
<dbReference type="Gene3D" id="3.40.50.1480">
    <property type="entry name" value="Adenosylhomocysteinase-like"/>
    <property type="match status" value="1"/>
</dbReference>
<evidence type="ECO:0000313" key="4">
    <source>
        <dbReference type="EMBL" id="KAH9319445.1"/>
    </source>
</evidence>
<dbReference type="PANTHER" id="PTHR23420:SF0">
    <property type="entry name" value="ADENOSYLHOMOCYSTEINASE"/>
    <property type="match status" value="1"/>
</dbReference>
<dbReference type="PANTHER" id="PTHR23420">
    <property type="entry name" value="ADENOSYLHOMOCYSTEINASE"/>
    <property type="match status" value="1"/>
</dbReference>
<dbReference type="EMBL" id="JAHRHJ020000004">
    <property type="protein sequence ID" value="KAH9319445.1"/>
    <property type="molecule type" value="Genomic_DNA"/>
</dbReference>
<dbReference type="InterPro" id="IPR000043">
    <property type="entry name" value="Adenosylhomocysteinase-like"/>
</dbReference>
<evidence type="ECO:0000256" key="2">
    <source>
        <dbReference type="ARBA" id="ARBA00022091"/>
    </source>
</evidence>
<evidence type="ECO:0000313" key="5">
    <source>
        <dbReference type="Proteomes" id="UP000824469"/>
    </source>
</evidence>
<dbReference type="GO" id="GO:0033353">
    <property type="term" value="P:S-adenosylmethionine cycle"/>
    <property type="evidence" value="ECO:0007669"/>
    <property type="project" value="TreeGrafter"/>
</dbReference>